<evidence type="ECO:0000313" key="5">
    <source>
        <dbReference type="Proteomes" id="UP000449547"/>
    </source>
</evidence>
<dbReference type="InterPro" id="IPR001441">
    <property type="entry name" value="UPP_synth-like"/>
</dbReference>
<comment type="similarity">
    <text evidence="3">Belongs to the UPP synthase family.</text>
</comment>
<dbReference type="Pfam" id="PF01255">
    <property type="entry name" value="Prenyltransf"/>
    <property type="match status" value="1"/>
</dbReference>
<dbReference type="InterPro" id="IPR036424">
    <property type="entry name" value="UPP_synth-like_sf"/>
</dbReference>
<name>A0A642UFN4_DIURU</name>
<dbReference type="GO" id="GO:0005811">
    <property type="term" value="C:lipid droplet"/>
    <property type="evidence" value="ECO:0007669"/>
    <property type="project" value="TreeGrafter"/>
</dbReference>
<dbReference type="EMBL" id="SWFT01000149">
    <property type="protein sequence ID" value="KAA8898072.1"/>
    <property type="molecule type" value="Genomic_DNA"/>
</dbReference>
<dbReference type="GO" id="GO:0016020">
    <property type="term" value="C:membrane"/>
    <property type="evidence" value="ECO:0007669"/>
    <property type="project" value="TreeGrafter"/>
</dbReference>
<organism evidence="4 5">
    <name type="scientific">Diutina rugosa</name>
    <name type="common">Yeast</name>
    <name type="synonym">Candida rugosa</name>
    <dbReference type="NCBI Taxonomy" id="5481"/>
    <lineage>
        <taxon>Eukaryota</taxon>
        <taxon>Fungi</taxon>
        <taxon>Dikarya</taxon>
        <taxon>Ascomycota</taxon>
        <taxon>Saccharomycotina</taxon>
        <taxon>Pichiomycetes</taxon>
        <taxon>Debaryomycetaceae</taxon>
        <taxon>Diutina</taxon>
    </lineage>
</organism>
<dbReference type="GO" id="GO:0045547">
    <property type="term" value="F:ditrans,polycis-polyprenyl diphosphate synthase [(2E,6E)-farnesyl diphosphate specific] activity"/>
    <property type="evidence" value="ECO:0007669"/>
    <property type="project" value="TreeGrafter"/>
</dbReference>
<keyword evidence="2" id="KW-0460">Magnesium</keyword>
<dbReference type="GO" id="GO:0016094">
    <property type="term" value="P:polyprenol biosynthetic process"/>
    <property type="evidence" value="ECO:0007669"/>
    <property type="project" value="TreeGrafter"/>
</dbReference>
<dbReference type="InterPro" id="IPR018520">
    <property type="entry name" value="UPP_synth-like_CS"/>
</dbReference>
<dbReference type="RefSeq" id="XP_034010329.1">
    <property type="nucleotide sequence ID" value="XM_034157852.1"/>
</dbReference>
<dbReference type="CDD" id="cd00475">
    <property type="entry name" value="Cis_IPPS"/>
    <property type="match status" value="1"/>
</dbReference>
<dbReference type="Gene3D" id="3.40.1180.10">
    <property type="entry name" value="Decaprenyl diphosphate synthase-like"/>
    <property type="match status" value="1"/>
</dbReference>
<dbReference type="Proteomes" id="UP000449547">
    <property type="component" value="Unassembled WGS sequence"/>
</dbReference>
<dbReference type="OrthoDB" id="4173905at2759"/>
<keyword evidence="1 3" id="KW-0808">Transferase</keyword>
<accession>A0A642UFN4</accession>
<reference evidence="4 5" key="1">
    <citation type="submission" date="2019-07" db="EMBL/GenBank/DDBJ databases">
        <title>Genome assembly of two rare yeast pathogens: Diutina rugosa and Trichomonascus ciferrii.</title>
        <authorList>
            <person name="Mixao V."/>
            <person name="Saus E."/>
            <person name="Hansen A."/>
            <person name="Lass-Flor C."/>
            <person name="Gabaldon T."/>
        </authorList>
    </citation>
    <scope>NUCLEOTIDE SEQUENCE [LARGE SCALE GENOMIC DNA]</scope>
    <source>
        <strain evidence="4 5">CBS 613</strain>
    </source>
</reference>
<evidence type="ECO:0000313" key="4">
    <source>
        <dbReference type="EMBL" id="KAA8898072.1"/>
    </source>
</evidence>
<protein>
    <recommendedName>
        <fullName evidence="3">Alkyl transferase</fullName>
        <ecNumber evidence="3">2.5.1.-</ecNumber>
    </recommendedName>
</protein>
<sequence length="269" mass="30649">MYYIFGFLRDYGIKITKSGPIPKHVAFIMDGNRRFAKKNQLKLANGHEEGAESLIKLLDTAYRLGIEHVTVYAFSIENFKRSSHEVNTLLALLRDKLKGIGELHKVYPSFSKVGVRIIGNRSMIPHDILSDLERIEADTVNAVRVFNVCFPYTSRDEIAHAIGAVATSSMTELITAQSIENAMYFAPDTPKLDLLIRTSGHQRLSDFMLWQCSTNCTIEFSDRLWPEYGYREFMCAIIRWGYERTNASEMSYRLGVSTSSIPKSIFHSK</sequence>
<evidence type="ECO:0000256" key="2">
    <source>
        <dbReference type="ARBA" id="ARBA00022842"/>
    </source>
</evidence>
<dbReference type="PANTHER" id="PTHR10291:SF2">
    <property type="entry name" value="DEHYDRODOLICHYL DIPHOSPHATE SYNTHASE COMPLEX SUBUNIT SRT1"/>
    <property type="match status" value="1"/>
</dbReference>
<dbReference type="VEuPathDB" id="FungiDB:DIURU_004926"/>
<dbReference type="PROSITE" id="PS01066">
    <property type="entry name" value="UPP_SYNTHASE"/>
    <property type="match status" value="1"/>
</dbReference>
<dbReference type="EC" id="2.5.1.-" evidence="3"/>
<comment type="caution">
    <text evidence="4">The sequence shown here is derived from an EMBL/GenBank/DDBJ whole genome shotgun (WGS) entry which is preliminary data.</text>
</comment>
<gene>
    <name evidence="4" type="ORF">DIURU_004926</name>
</gene>
<evidence type="ECO:0000256" key="1">
    <source>
        <dbReference type="ARBA" id="ARBA00022679"/>
    </source>
</evidence>
<dbReference type="GO" id="GO:1904423">
    <property type="term" value="C:dehydrodolichyl diphosphate synthase complex"/>
    <property type="evidence" value="ECO:0007669"/>
    <property type="project" value="TreeGrafter"/>
</dbReference>
<dbReference type="SUPFAM" id="SSF64005">
    <property type="entry name" value="Undecaprenyl diphosphate synthase"/>
    <property type="match status" value="1"/>
</dbReference>
<dbReference type="GO" id="GO:0005783">
    <property type="term" value="C:endoplasmic reticulum"/>
    <property type="evidence" value="ECO:0007669"/>
    <property type="project" value="TreeGrafter"/>
</dbReference>
<dbReference type="HAMAP" id="MF_01139">
    <property type="entry name" value="ISPT"/>
    <property type="match status" value="1"/>
</dbReference>
<dbReference type="OMA" id="TKGQPDP"/>
<dbReference type="NCBIfam" id="TIGR00055">
    <property type="entry name" value="uppS"/>
    <property type="match status" value="1"/>
</dbReference>
<dbReference type="GeneID" id="54783577"/>
<dbReference type="FunFam" id="3.40.1180.10:FF:000005">
    <property type="entry name" value="Alkyl transferase"/>
    <property type="match status" value="1"/>
</dbReference>
<dbReference type="PANTHER" id="PTHR10291">
    <property type="entry name" value="DEHYDRODOLICHYL DIPHOSPHATE SYNTHASE FAMILY MEMBER"/>
    <property type="match status" value="1"/>
</dbReference>
<proteinExistence type="inferred from homology"/>
<evidence type="ECO:0000256" key="3">
    <source>
        <dbReference type="RuleBase" id="RU363018"/>
    </source>
</evidence>
<keyword evidence="5" id="KW-1185">Reference proteome</keyword>
<dbReference type="AlphaFoldDB" id="A0A642UFN4"/>